<protein>
    <submittedName>
        <fullName evidence="1">Uncharacterized protein</fullName>
    </submittedName>
</protein>
<organism evidence="1 2">
    <name type="scientific">Diphasiastrum complanatum</name>
    <name type="common">Issler's clubmoss</name>
    <name type="synonym">Lycopodium complanatum</name>
    <dbReference type="NCBI Taxonomy" id="34168"/>
    <lineage>
        <taxon>Eukaryota</taxon>
        <taxon>Viridiplantae</taxon>
        <taxon>Streptophyta</taxon>
        <taxon>Embryophyta</taxon>
        <taxon>Tracheophyta</taxon>
        <taxon>Lycopodiopsida</taxon>
        <taxon>Lycopodiales</taxon>
        <taxon>Lycopodiaceae</taxon>
        <taxon>Lycopodioideae</taxon>
        <taxon>Diphasiastrum</taxon>
    </lineage>
</organism>
<dbReference type="EMBL" id="CM055098">
    <property type="protein sequence ID" value="KAJ7549501.1"/>
    <property type="molecule type" value="Genomic_DNA"/>
</dbReference>
<evidence type="ECO:0000313" key="1">
    <source>
        <dbReference type="EMBL" id="KAJ7549501.1"/>
    </source>
</evidence>
<evidence type="ECO:0000313" key="2">
    <source>
        <dbReference type="Proteomes" id="UP001162992"/>
    </source>
</evidence>
<proteinExistence type="predicted"/>
<name>A0ACC2D5E8_DIPCM</name>
<keyword evidence="2" id="KW-1185">Reference proteome</keyword>
<accession>A0ACC2D5E8</accession>
<sequence>MVKFSKQLQGQLVPEWKSAYCNYWQLKKILKQVKLQWEKEGVDCPARSPRRLLNSPLRSFGHLTRRRGNSWAQNDMIMVHCRTETDEQEDIYETELFEPIAEAENEKAFFSILDAELNKINKFFKRKEEEYIKRSQALEKQMKILKEMRRMLVQQTGGTSLVFQDPSRSRKEAERSVHASKIQDTEFPYLNQDSEEKSIREHVVANKNELENPQKFVHSIQVTGQPDSLPIYNHIKINIPLTTPAMAIATLSEVLQGESNNFLKNDTNGKDDILVSRKKVHQAEKMLRMAYVEFYRGLSLLKSYSSLNMVAFAKIMKKYEKVTGRNASVTYLRVVEGSYFNSSDQVVKLMDKIEALFTGHFTKDNRRQAMTYLRPTPQKASHNVTFFLGLFTGCVLSLFAAFAMIVRISEGYISAQASQSEQRKYMETIFPVFSMLSLILLHMYMYGWNVYAWRHVRINYAFIFEFAPRSELRYREILLLCTGLSTIVVGGMVTHLVAYSKAKASPYVDLIPLAVLMVFVSVLVCPFNLFYRSSRFFFLRSMQHIILSPLYKVVLADFFLADQLASQVPTLRSMEYITCYYVGGHFKHRDFHACTRGRHYKHLAYIISLMPYWFRIMQCFRRWIDENDRAHIANGGKYLSAMIAVAVKLTYGEAQSVVWMVMLVITSTVATIYQMYWDLVVDWGLLQPNSSNPWLRDRLILKRKSIYVVSMVLNGVLRLAWLQSVTHLQFGDLDTQITDFIFASLEVLRRGHWNFYRIENEHLNNVGKYRAVKTVPLPFGDMEEYEV</sequence>
<reference evidence="2" key="1">
    <citation type="journal article" date="2024" name="Proc. Natl. Acad. Sci. U.S.A.">
        <title>Extraordinary preservation of gene collinearity over three hundred million years revealed in homosporous lycophytes.</title>
        <authorList>
            <person name="Li C."/>
            <person name="Wickell D."/>
            <person name="Kuo L.Y."/>
            <person name="Chen X."/>
            <person name="Nie B."/>
            <person name="Liao X."/>
            <person name="Peng D."/>
            <person name="Ji J."/>
            <person name="Jenkins J."/>
            <person name="Williams M."/>
            <person name="Shu S."/>
            <person name="Plott C."/>
            <person name="Barry K."/>
            <person name="Rajasekar S."/>
            <person name="Grimwood J."/>
            <person name="Han X."/>
            <person name="Sun S."/>
            <person name="Hou Z."/>
            <person name="He W."/>
            <person name="Dai G."/>
            <person name="Sun C."/>
            <person name="Schmutz J."/>
            <person name="Leebens-Mack J.H."/>
            <person name="Li F.W."/>
            <person name="Wang L."/>
        </authorList>
    </citation>
    <scope>NUCLEOTIDE SEQUENCE [LARGE SCALE GENOMIC DNA]</scope>
    <source>
        <strain evidence="2">cv. PW_Plant_1</strain>
    </source>
</reference>
<gene>
    <name evidence="1" type="ORF">O6H91_07G056400</name>
</gene>
<dbReference type="Proteomes" id="UP001162992">
    <property type="component" value="Chromosome 7"/>
</dbReference>
<comment type="caution">
    <text evidence="1">The sequence shown here is derived from an EMBL/GenBank/DDBJ whole genome shotgun (WGS) entry which is preliminary data.</text>
</comment>